<evidence type="ECO:0000259" key="10">
    <source>
        <dbReference type="Pfam" id="PF00324"/>
    </source>
</evidence>
<accession>A0A1B7LE86</accession>
<dbReference type="Gene3D" id="1.20.1740.10">
    <property type="entry name" value="Amino acid/polyamine transporter I"/>
    <property type="match status" value="1"/>
</dbReference>
<keyword evidence="3" id="KW-0813">Transport</keyword>
<evidence type="ECO:0000256" key="7">
    <source>
        <dbReference type="ARBA" id="ARBA00022989"/>
    </source>
</evidence>
<dbReference type="FunFam" id="1.20.1740.10:FF:000001">
    <property type="entry name" value="Amino acid permease"/>
    <property type="match status" value="1"/>
</dbReference>
<evidence type="ECO:0000256" key="9">
    <source>
        <dbReference type="SAM" id="Phobius"/>
    </source>
</evidence>
<comment type="caution">
    <text evidence="11">The sequence shown here is derived from an EMBL/GenBank/DDBJ whole genome shotgun (WGS) entry which is preliminary data.</text>
</comment>
<reference evidence="11 12" key="1">
    <citation type="submission" date="2016-04" db="EMBL/GenBank/DDBJ databases">
        <authorList>
            <person name="Evans L.H."/>
            <person name="Alamgir A."/>
            <person name="Owens N."/>
            <person name="Weber N.D."/>
            <person name="Virtaneva K."/>
            <person name="Barbian K."/>
            <person name="Babar A."/>
            <person name="Rosenke K."/>
        </authorList>
    </citation>
    <scope>NUCLEOTIDE SEQUENCE [LARGE SCALE GENOMIC DNA]</scope>
    <source>
        <strain evidence="11 12">LMa1</strain>
    </source>
</reference>
<dbReference type="GO" id="GO:0006865">
    <property type="term" value="P:amino acid transport"/>
    <property type="evidence" value="ECO:0007669"/>
    <property type="project" value="UniProtKB-KW"/>
</dbReference>
<proteinExistence type="inferred from homology"/>
<dbReference type="PANTHER" id="PTHR43495:SF4">
    <property type="entry name" value="AROMATIC AMINO ACID TRANSPORT PROTEIN AROP"/>
    <property type="match status" value="1"/>
</dbReference>
<comment type="subcellular location">
    <subcellularLocation>
        <location evidence="1">Cell membrane</location>
        <topology evidence="1">Multi-pass membrane protein</topology>
    </subcellularLocation>
</comment>
<keyword evidence="4" id="KW-1003">Cell membrane</keyword>
<evidence type="ECO:0000256" key="1">
    <source>
        <dbReference type="ARBA" id="ARBA00004651"/>
    </source>
</evidence>
<evidence type="ECO:0000313" key="12">
    <source>
        <dbReference type="Proteomes" id="UP000078532"/>
    </source>
</evidence>
<organism evidence="11 12">
    <name type="scientific">Desulfotomaculum copahuensis</name>
    <dbReference type="NCBI Taxonomy" id="1838280"/>
    <lineage>
        <taxon>Bacteria</taxon>
        <taxon>Bacillati</taxon>
        <taxon>Bacillota</taxon>
        <taxon>Clostridia</taxon>
        <taxon>Eubacteriales</taxon>
        <taxon>Desulfotomaculaceae</taxon>
        <taxon>Desulfotomaculum</taxon>
    </lineage>
</organism>
<gene>
    <name evidence="11" type="ORF">A6M21_11025</name>
</gene>
<evidence type="ECO:0000256" key="4">
    <source>
        <dbReference type="ARBA" id="ARBA00022475"/>
    </source>
</evidence>
<feature type="transmembrane region" description="Helical" evidence="9">
    <location>
        <begin position="427"/>
        <end position="444"/>
    </location>
</feature>
<feature type="transmembrane region" description="Helical" evidence="9">
    <location>
        <begin position="402"/>
        <end position="421"/>
    </location>
</feature>
<feature type="transmembrane region" description="Helical" evidence="9">
    <location>
        <begin position="239"/>
        <end position="257"/>
    </location>
</feature>
<keyword evidence="6" id="KW-0029">Amino-acid transport</keyword>
<feature type="transmembrane region" description="Helical" evidence="9">
    <location>
        <begin position="330"/>
        <end position="352"/>
    </location>
</feature>
<protein>
    <submittedName>
        <fullName evidence="11">Phenylalanine transporter</fullName>
    </submittedName>
</protein>
<dbReference type="AlphaFoldDB" id="A0A1B7LE86"/>
<dbReference type="PIRSF" id="PIRSF006060">
    <property type="entry name" value="AA_transporter"/>
    <property type="match status" value="1"/>
</dbReference>
<keyword evidence="8 9" id="KW-0472">Membrane</keyword>
<evidence type="ECO:0000313" key="11">
    <source>
        <dbReference type="EMBL" id="OAT81396.1"/>
    </source>
</evidence>
<dbReference type="Proteomes" id="UP000078532">
    <property type="component" value="Unassembled WGS sequence"/>
</dbReference>
<feature type="transmembrane region" description="Helical" evidence="9">
    <location>
        <begin position="98"/>
        <end position="120"/>
    </location>
</feature>
<feature type="transmembrane region" description="Helical" evidence="9">
    <location>
        <begin position="20"/>
        <end position="36"/>
    </location>
</feature>
<evidence type="ECO:0000256" key="5">
    <source>
        <dbReference type="ARBA" id="ARBA00022692"/>
    </source>
</evidence>
<evidence type="ECO:0000256" key="2">
    <source>
        <dbReference type="ARBA" id="ARBA00008583"/>
    </source>
</evidence>
<name>A0A1B7LE86_9FIRM</name>
<dbReference type="EMBL" id="LYVF01000164">
    <property type="protein sequence ID" value="OAT81396.1"/>
    <property type="molecule type" value="Genomic_DNA"/>
</dbReference>
<keyword evidence="5 9" id="KW-0812">Transmembrane</keyword>
<comment type="similarity">
    <text evidence="2">Belongs to the amino acid-polyamine-organocation (APC) superfamily. Amino acid transporter (AAT) (TC 2.A.3.1) family.</text>
</comment>
<feature type="transmembrane region" description="Helical" evidence="9">
    <location>
        <begin position="358"/>
        <end position="382"/>
    </location>
</feature>
<sequence length="459" mass="50434">MGMSEPGSMQRGLKNRHIQMIALGGAIGTGLFYGSAETIKLAGPAITLSYVAGGVVIFLIMRMLGEMSVDEPVSGSFSYYAYKYWGEFPGFLSGWNYWFNYIIVSMAELTAVGIYVNYWFPAVPHWVSALVFLVLITMANLANVKMYGEFEFWFAIIKVAAILGMIVLGILLIFTGINGRATGFHNLWIHGGFFPNGTWGFFQSLVVVMFSFGGIELIGITAGEAENPQKTIPRAINQVMWRILIFYVGALSIMMIIYPWNKVGLDGSPFVQIFSKIGIPAAAAILNVVVLTAALSVYNSGIYSNGRMLYSLAVQGNAPRFIARLNRKGVPLIGILISSALTLVAVLLNYLIPGKVFMYLLSVAVIAAVINWASIIITNLKFRQAKGKEAEKLVFKTPGHPWTNYLALVFLVMIIALMFTIDSMKQAVYVLPFWILVLWLGFKAKKAAESKARAGSRAA</sequence>
<evidence type="ECO:0000256" key="8">
    <source>
        <dbReference type="ARBA" id="ARBA00023136"/>
    </source>
</evidence>
<feature type="domain" description="Amino acid permease/ SLC12A" evidence="10">
    <location>
        <begin position="17"/>
        <end position="445"/>
    </location>
</feature>
<feature type="transmembrane region" description="Helical" evidence="9">
    <location>
        <begin position="277"/>
        <end position="298"/>
    </location>
</feature>
<dbReference type="GO" id="GO:0005886">
    <property type="term" value="C:plasma membrane"/>
    <property type="evidence" value="ECO:0007669"/>
    <property type="project" value="UniProtKB-SubCell"/>
</dbReference>
<dbReference type="GO" id="GO:0055085">
    <property type="term" value="P:transmembrane transport"/>
    <property type="evidence" value="ECO:0007669"/>
    <property type="project" value="InterPro"/>
</dbReference>
<feature type="transmembrane region" description="Helical" evidence="9">
    <location>
        <begin position="156"/>
        <end position="177"/>
    </location>
</feature>
<evidence type="ECO:0000256" key="3">
    <source>
        <dbReference type="ARBA" id="ARBA00022448"/>
    </source>
</evidence>
<dbReference type="PANTHER" id="PTHR43495">
    <property type="entry name" value="GABA PERMEASE"/>
    <property type="match status" value="1"/>
</dbReference>
<dbReference type="Pfam" id="PF00324">
    <property type="entry name" value="AA_permease"/>
    <property type="match status" value="1"/>
</dbReference>
<feature type="transmembrane region" description="Helical" evidence="9">
    <location>
        <begin position="126"/>
        <end position="144"/>
    </location>
</feature>
<keyword evidence="7 9" id="KW-1133">Transmembrane helix</keyword>
<feature type="transmembrane region" description="Helical" evidence="9">
    <location>
        <begin position="42"/>
        <end position="61"/>
    </location>
</feature>
<keyword evidence="12" id="KW-1185">Reference proteome</keyword>
<dbReference type="STRING" id="1838280.A6M21_11025"/>
<dbReference type="InterPro" id="IPR004841">
    <property type="entry name" value="AA-permease/SLC12A_dom"/>
</dbReference>
<evidence type="ECO:0000256" key="6">
    <source>
        <dbReference type="ARBA" id="ARBA00022970"/>
    </source>
</evidence>
<feature type="transmembrane region" description="Helical" evidence="9">
    <location>
        <begin position="197"/>
        <end position="218"/>
    </location>
</feature>